<sequence length="264" mass="30780">TGDGQAIAPENFNLHANWLVISLNFLILNAAITLSISSLIRGFGNKAKMEKAAISDLSESRSQLVKTNQELRREVIERRGIEEAMRDSEFEKASILDSLLEHVIYQHMDMRVIWANRAACESVGFKREEIIGRYCYEIWADRDTRCEDCPVHRAKQSRHAELKEVTTPDGRTWLVQGSPVYREDGEFQSVVEATLEITDIKRAENELRIHRDHLEDMVEQRTAELKAAYDDVQREIIERKRTDKELENYRLHLEEIVWERTQLL</sequence>
<dbReference type="AlphaFoldDB" id="X0UTF1"/>
<dbReference type="InterPro" id="IPR035965">
    <property type="entry name" value="PAS-like_dom_sf"/>
</dbReference>
<feature type="non-terminal residue" evidence="4">
    <location>
        <position position="1"/>
    </location>
</feature>
<accession>X0UTF1</accession>
<dbReference type="Pfam" id="PF08448">
    <property type="entry name" value="PAS_4"/>
    <property type="match status" value="1"/>
</dbReference>
<dbReference type="InterPro" id="IPR000700">
    <property type="entry name" value="PAS-assoc_C"/>
</dbReference>
<dbReference type="NCBIfam" id="TIGR00229">
    <property type="entry name" value="sensory_box"/>
    <property type="match status" value="1"/>
</dbReference>
<keyword evidence="1" id="KW-1133">Transmembrane helix</keyword>
<comment type="caution">
    <text evidence="4">The sequence shown here is derived from an EMBL/GenBank/DDBJ whole genome shotgun (WGS) entry which is preliminary data.</text>
</comment>
<name>X0UTF1_9ZZZZ</name>
<feature type="non-terminal residue" evidence="4">
    <location>
        <position position="264"/>
    </location>
</feature>
<evidence type="ECO:0000313" key="4">
    <source>
        <dbReference type="EMBL" id="GAG09000.1"/>
    </source>
</evidence>
<feature type="transmembrane region" description="Helical" evidence="1">
    <location>
        <begin position="18"/>
        <end position="40"/>
    </location>
</feature>
<keyword evidence="1" id="KW-0812">Transmembrane</keyword>
<evidence type="ECO:0008006" key="5">
    <source>
        <dbReference type="Google" id="ProtNLM"/>
    </source>
</evidence>
<dbReference type="PROSITE" id="PS50113">
    <property type="entry name" value="PAC"/>
    <property type="match status" value="1"/>
</dbReference>
<dbReference type="SUPFAM" id="SSF55785">
    <property type="entry name" value="PYP-like sensor domain (PAS domain)"/>
    <property type="match status" value="1"/>
</dbReference>
<gene>
    <name evidence="4" type="ORF">S01H1_44640</name>
</gene>
<dbReference type="InterPro" id="IPR000014">
    <property type="entry name" value="PAS"/>
</dbReference>
<feature type="domain" description="PAC" evidence="3">
    <location>
        <begin position="158"/>
        <end position="209"/>
    </location>
</feature>
<keyword evidence="1" id="KW-0472">Membrane</keyword>
<evidence type="ECO:0000256" key="1">
    <source>
        <dbReference type="SAM" id="Phobius"/>
    </source>
</evidence>
<dbReference type="Gene3D" id="3.30.450.20">
    <property type="entry name" value="PAS domain"/>
    <property type="match status" value="1"/>
</dbReference>
<organism evidence="4">
    <name type="scientific">marine sediment metagenome</name>
    <dbReference type="NCBI Taxonomy" id="412755"/>
    <lineage>
        <taxon>unclassified sequences</taxon>
        <taxon>metagenomes</taxon>
        <taxon>ecological metagenomes</taxon>
    </lineage>
</organism>
<dbReference type="CDD" id="cd00130">
    <property type="entry name" value="PAS"/>
    <property type="match status" value="1"/>
</dbReference>
<dbReference type="InterPro" id="IPR013656">
    <property type="entry name" value="PAS_4"/>
</dbReference>
<dbReference type="EMBL" id="BARS01028481">
    <property type="protein sequence ID" value="GAG09000.1"/>
    <property type="molecule type" value="Genomic_DNA"/>
</dbReference>
<evidence type="ECO:0000259" key="3">
    <source>
        <dbReference type="PROSITE" id="PS50113"/>
    </source>
</evidence>
<evidence type="ECO:0000259" key="2">
    <source>
        <dbReference type="PROSITE" id="PS50112"/>
    </source>
</evidence>
<proteinExistence type="predicted"/>
<feature type="domain" description="PAS" evidence="2">
    <location>
        <begin position="88"/>
        <end position="133"/>
    </location>
</feature>
<reference evidence="4" key="1">
    <citation type="journal article" date="2014" name="Front. Microbiol.">
        <title>High frequency of phylogenetically diverse reductive dehalogenase-homologous genes in deep subseafloor sedimentary metagenomes.</title>
        <authorList>
            <person name="Kawai M."/>
            <person name="Futagami T."/>
            <person name="Toyoda A."/>
            <person name="Takaki Y."/>
            <person name="Nishi S."/>
            <person name="Hori S."/>
            <person name="Arai W."/>
            <person name="Tsubouchi T."/>
            <person name="Morono Y."/>
            <person name="Uchiyama I."/>
            <person name="Ito T."/>
            <person name="Fujiyama A."/>
            <person name="Inagaki F."/>
            <person name="Takami H."/>
        </authorList>
    </citation>
    <scope>NUCLEOTIDE SEQUENCE</scope>
    <source>
        <strain evidence="4">Expedition CK06-06</strain>
    </source>
</reference>
<dbReference type="PROSITE" id="PS50112">
    <property type="entry name" value="PAS"/>
    <property type="match status" value="1"/>
</dbReference>
<protein>
    <recommendedName>
        <fullName evidence="5">PAS domain-containing protein</fullName>
    </recommendedName>
</protein>